<evidence type="ECO:0000313" key="6">
    <source>
        <dbReference type="Proteomes" id="UP000650424"/>
    </source>
</evidence>
<accession>A0ABR6ZRQ2</accession>
<dbReference type="EMBL" id="JACOGF010000006">
    <property type="protein sequence ID" value="MBC3918561.1"/>
    <property type="molecule type" value="Genomic_DNA"/>
</dbReference>
<dbReference type="Gene3D" id="3.40.50.2300">
    <property type="match status" value="2"/>
</dbReference>
<evidence type="ECO:0000256" key="2">
    <source>
        <dbReference type="ARBA" id="ARBA00022729"/>
    </source>
</evidence>
<dbReference type="CDD" id="cd06329">
    <property type="entry name" value="PBP1_SBP-like"/>
    <property type="match status" value="1"/>
</dbReference>
<dbReference type="InterPro" id="IPR028082">
    <property type="entry name" value="Peripla_BP_I"/>
</dbReference>
<keyword evidence="6" id="KW-1185">Reference proteome</keyword>
<evidence type="ECO:0000256" key="1">
    <source>
        <dbReference type="ARBA" id="ARBA00010062"/>
    </source>
</evidence>
<gene>
    <name evidence="5" type="ORF">H8L32_13795</name>
</gene>
<dbReference type="InterPro" id="IPR028081">
    <property type="entry name" value="Leu-bd"/>
</dbReference>
<evidence type="ECO:0000259" key="4">
    <source>
        <dbReference type="Pfam" id="PF13458"/>
    </source>
</evidence>
<evidence type="ECO:0000256" key="3">
    <source>
        <dbReference type="SAM" id="SignalP"/>
    </source>
</evidence>
<dbReference type="InterPro" id="IPR051010">
    <property type="entry name" value="BCAA_transport"/>
</dbReference>
<protein>
    <submittedName>
        <fullName evidence="5">Branched-chain amino acid ABC transporter substrate-binding protein</fullName>
    </submittedName>
</protein>
<evidence type="ECO:0000313" key="5">
    <source>
        <dbReference type="EMBL" id="MBC3918561.1"/>
    </source>
</evidence>
<dbReference type="PANTHER" id="PTHR30483">
    <property type="entry name" value="LEUCINE-SPECIFIC-BINDING PROTEIN"/>
    <property type="match status" value="1"/>
</dbReference>
<feature type="chain" id="PRO_5046422266" evidence="3">
    <location>
        <begin position="25"/>
        <end position="440"/>
    </location>
</feature>
<feature type="signal peptide" evidence="3">
    <location>
        <begin position="1"/>
        <end position="24"/>
    </location>
</feature>
<dbReference type="PANTHER" id="PTHR30483:SF6">
    <property type="entry name" value="PERIPLASMIC BINDING PROTEIN OF ABC TRANSPORTER FOR NATURAL AMINO ACIDS"/>
    <property type="match status" value="1"/>
</dbReference>
<dbReference type="SUPFAM" id="SSF53822">
    <property type="entry name" value="Periplasmic binding protein-like I"/>
    <property type="match status" value="1"/>
</dbReference>
<keyword evidence="2 3" id="KW-0732">Signal</keyword>
<proteinExistence type="inferred from homology"/>
<dbReference type="Proteomes" id="UP000650424">
    <property type="component" value="Unassembled WGS sequence"/>
</dbReference>
<reference evidence="5 6" key="1">
    <citation type="submission" date="2020-08" db="EMBL/GenBank/DDBJ databases">
        <title>Novel species isolated from subtropical streams in China.</title>
        <authorList>
            <person name="Lu H."/>
        </authorList>
    </citation>
    <scope>NUCLEOTIDE SEQUENCE [LARGE SCALE GENOMIC DNA]</scope>
    <source>
        <strain evidence="5 6">CY18W</strain>
    </source>
</reference>
<comment type="caution">
    <text evidence="5">The sequence shown here is derived from an EMBL/GenBank/DDBJ whole genome shotgun (WGS) entry which is preliminary data.</text>
</comment>
<sequence>MLILKKSYSRLAMFAALLLSTNLAMNLTTALAAAQTPQANGGAKALPPVRIGMIDGLSGAFSNAGEAVQRNLQIAIDRVNARGGVRLPDGQHKLVLSSFDNKQGVEESLTALKHLTDQHIPFVVQGNSSAVALALVDAINKHNQRTPDNRVLFFNYSAVDPVLTNEKCSYWHFRFDASADMRMHVLTEVIKDDSRAKKIYLIGQDYSFGRQVARSARNMLAEKRPDISIVGDDLHPIGKIKDFAPYVAKIKANGADAVITGNWGNDLSLLVKAAKDAGMVLKFYTFYGNGLGAPAAIADAGIGRVRAVAEWHPNAGGTDSDAFYSQFRQRYPDPRDDYVHLRMQVMIEMLASAIEKARSTEAAAVARAMEGAQYKNAFHNALMRAEDHQLIQPLYVSVMQKKGESGVRFDNEGSGYGFKTERYFDARLTALPTSCKMTRM</sequence>
<name>A0ABR6ZRQ2_9BURK</name>
<comment type="similarity">
    <text evidence="1">Belongs to the leucine-binding protein family.</text>
</comment>
<dbReference type="Pfam" id="PF13458">
    <property type="entry name" value="Peripla_BP_6"/>
    <property type="match status" value="1"/>
</dbReference>
<organism evidence="5 6">
    <name type="scientific">Undibacterium hunanense</name>
    <dbReference type="NCBI Taxonomy" id="2762292"/>
    <lineage>
        <taxon>Bacteria</taxon>
        <taxon>Pseudomonadati</taxon>
        <taxon>Pseudomonadota</taxon>
        <taxon>Betaproteobacteria</taxon>
        <taxon>Burkholderiales</taxon>
        <taxon>Oxalobacteraceae</taxon>
        <taxon>Undibacterium</taxon>
    </lineage>
</organism>
<feature type="domain" description="Leucine-binding protein" evidence="4">
    <location>
        <begin position="48"/>
        <end position="403"/>
    </location>
</feature>